<feature type="domain" description="Tripeptidyl-peptidase II galactose-binding" evidence="15">
    <location>
        <begin position="684"/>
        <end position="769"/>
    </location>
</feature>
<dbReference type="InterPro" id="IPR046939">
    <property type="entry name" value="TPPII_C_sf"/>
</dbReference>
<dbReference type="CDD" id="cd04857">
    <property type="entry name" value="Peptidases_S8_Tripeptidyl_Aminopeptidase_II"/>
    <property type="match status" value="1"/>
</dbReference>
<feature type="domain" description="Tripeptidyl-peptidase II first Ig-like" evidence="14">
    <location>
        <begin position="546"/>
        <end position="662"/>
    </location>
</feature>
<dbReference type="GeneID" id="106660826"/>
<feature type="active site" description="Charge relay system" evidence="10">
    <location>
        <position position="473"/>
    </location>
</feature>
<dbReference type="InterPro" id="IPR036852">
    <property type="entry name" value="Peptidase_S8/S53_dom_sf"/>
</dbReference>
<evidence type="ECO:0000256" key="6">
    <source>
        <dbReference type="ARBA" id="ARBA00022670"/>
    </source>
</evidence>
<evidence type="ECO:0000256" key="2">
    <source>
        <dbReference type="ARBA" id="ARBA00011073"/>
    </source>
</evidence>
<dbReference type="PROSITE" id="PS00138">
    <property type="entry name" value="SUBTILASE_SER"/>
    <property type="match status" value="1"/>
</dbReference>
<dbReference type="Pfam" id="PF12583">
    <property type="entry name" value="TPPII_C"/>
    <property type="match status" value="1"/>
</dbReference>
<dbReference type="Pfam" id="PF12580">
    <property type="entry name" value="TPPII"/>
    <property type="match status" value="1"/>
</dbReference>
<evidence type="ECO:0000256" key="4">
    <source>
        <dbReference type="ARBA" id="ARBA00020244"/>
    </source>
</evidence>
<dbReference type="Pfam" id="PF21223">
    <property type="entry name" value="TPPII_Ig-like-1"/>
    <property type="match status" value="1"/>
</dbReference>
<dbReference type="Proteomes" id="UP000494040">
    <property type="component" value="Unassembled WGS sequence"/>
</dbReference>
<dbReference type="Gene3D" id="2.60.40.3170">
    <property type="match status" value="1"/>
</dbReference>
<dbReference type="CTD" id="36444"/>
<evidence type="ECO:0000256" key="8">
    <source>
        <dbReference type="ARBA" id="ARBA00022825"/>
    </source>
</evidence>
<dbReference type="InterPro" id="IPR022232">
    <property type="entry name" value="TPPII_C_art"/>
</dbReference>
<dbReference type="Gene3D" id="1.25.40.710">
    <property type="match status" value="1"/>
</dbReference>
<dbReference type="InterPro" id="IPR050131">
    <property type="entry name" value="Peptidase_S8_subtilisin-like"/>
</dbReference>
<organism evidence="16 17">
    <name type="scientific">Cimex lectularius</name>
    <name type="common">Bed bug</name>
    <name type="synonym">Acanthia lectularia</name>
    <dbReference type="NCBI Taxonomy" id="79782"/>
    <lineage>
        <taxon>Eukaryota</taxon>
        <taxon>Metazoa</taxon>
        <taxon>Ecdysozoa</taxon>
        <taxon>Arthropoda</taxon>
        <taxon>Hexapoda</taxon>
        <taxon>Insecta</taxon>
        <taxon>Pterygota</taxon>
        <taxon>Neoptera</taxon>
        <taxon>Paraneoptera</taxon>
        <taxon>Hemiptera</taxon>
        <taxon>Heteroptera</taxon>
        <taxon>Panheteroptera</taxon>
        <taxon>Cimicomorpha</taxon>
        <taxon>Cimicidae</taxon>
        <taxon>Cimex</taxon>
    </lineage>
</organism>
<evidence type="ECO:0000256" key="5">
    <source>
        <dbReference type="ARBA" id="ARBA00022438"/>
    </source>
</evidence>
<evidence type="ECO:0000259" key="11">
    <source>
        <dbReference type="Pfam" id="PF00082"/>
    </source>
</evidence>
<dbReference type="InterPro" id="IPR048384">
    <property type="entry name" value="TPPII_GBD"/>
</dbReference>
<dbReference type="GO" id="GO:0005829">
    <property type="term" value="C:cytosol"/>
    <property type="evidence" value="ECO:0007669"/>
    <property type="project" value="TreeGrafter"/>
</dbReference>
<dbReference type="Gene3D" id="3.40.50.200">
    <property type="entry name" value="Peptidase S8/S53 domain"/>
    <property type="match status" value="2"/>
</dbReference>
<dbReference type="InterPro" id="IPR034051">
    <property type="entry name" value="TPP_II_domain"/>
</dbReference>
<dbReference type="PANTHER" id="PTHR43806">
    <property type="entry name" value="PEPTIDASE S8"/>
    <property type="match status" value="1"/>
</dbReference>
<keyword evidence="7 10" id="KW-0378">Hydrolase</keyword>
<dbReference type="InterPro" id="IPR022229">
    <property type="entry name" value="TPPII_Ig-like-2"/>
</dbReference>
<dbReference type="InterPro" id="IPR048383">
    <property type="entry name" value="TPPII_Ig-like-1"/>
</dbReference>
<dbReference type="InterPro" id="IPR046940">
    <property type="entry name" value="TPPII_Ig-like_sf"/>
</dbReference>
<dbReference type="InterPro" id="IPR023828">
    <property type="entry name" value="Peptidase_S8_Ser-AS"/>
</dbReference>
<dbReference type="EnsemblMetazoa" id="XM_014383797.2">
    <property type="protein sequence ID" value="XP_014239283.1"/>
    <property type="gene ID" value="LOC106660826"/>
</dbReference>
<dbReference type="RefSeq" id="XP_014239283.1">
    <property type="nucleotide sequence ID" value="XM_014383797.2"/>
</dbReference>
<dbReference type="InterPro" id="IPR015500">
    <property type="entry name" value="Peptidase_S8_subtilisin-rel"/>
</dbReference>
<dbReference type="GO" id="GO:0006508">
    <property type="term" value="P:proteolysis"/>
    <property type="evidence" value="ECO:0007669"/>
    <property type="project" value="UniProtKB-KW"/>
</dbReference>
<dbReference type="OMA" id="SLRDFQC"/>
<evidence type="ECO:0000259" key="12">
    <source>
        <dbReference type="Pfam" id="PF12580"/>
    </source>
</evidence>
<sequence>MTRSKVDESQSPPRIGMFSGNGEYPVWALLPKRETGVTAFLSKYPEYDGRGITIAIFDSGVDPGAPGLQVTSEGKRKIIGRYDCTGAGDIDTSTVVKPNNGTITGLTGRELKIPQTWKNPSGTYHVGVLNSYQIYPRMLKERMTQERRQKSWDPGFKTALAESNHRLAEISQNIDNCKGTISRTSKLQKENVEAQVEMLNQFEKKYEDLGPTYDCVLFNDGAVWRLCIDTSECGDLASCSLVGEYSKTYEFAPLTKEDVLNYSINVYDNGNLLEFVSLASSHGTHVASITAAYFPDEPEKNGVAPGAQLVSLSIGDQRINTMETGTGLARAMIKVMESQKTNNPITVINMSYGEQASWSCSGRVGDLMNEVIDKYGVTWVAAAGNHGPCLCTIGTPPSISTESIIGVGAYVSPEMMVAEYSLRSKAPGLPYTWTSRGPTMDGAKGVSVCAPGGAITSVPQYLLRSAQLLNGTSMASPHVAGAVAILLSGLKAKNIKHTPYSVKRALENTAQYLSNADYFAQGRGLLQVGKAFDHLISYNESRDNKVRFHVYLSTNKDKGILLRGGAHNVSKEFPVCIEPIFADSSNIDLKEKLDFQMSLSLSCDQSWVQHPVSLEFNNMMRTINVRVDPSGLPTGVHATSINAYDVKQVEKGPMFQIEITVINPYVLQEPPIKPLIQYQTISIKPGEIRRHFIFVPERASYATVKLSVLDIDRPGNFVIHAMQVLSKKSCRAQEYHKMAVVSFDTEGIFTFQVKGGITMELVLSKYWSEQYENTINYSIQFFGCPLESNEVTMHHSHAIHQLEILGGLQVEEISPAISLKFNVITLKPADAKITPGSVRDVIPPSRHIYQLMLTYNFHLPKQTEVMPNCALVSQYLYESEFESQLWMLFDSNKQYIASGDAYPKKYNVKLDKGDYTIKLQIRHEKRDLLEKLFETPMMLWQKLQNPISLDVYATQHAAVLQTKKLNSGLVPSGTYRLPIYISPIQNEKTLKNITPGQYLTGTLTLSKNDLGKKVDTYTFNYILSDLTKKSTNNSKNSPEKSKWEEYQEALRDLKTSWLAKMDNSEMAEKLYSELKEEFPSHVTSYMSMLQSMEPESKRVLPGAKETEEGLRLAQGVLKLANELYESIDQKSLLAYLGMKSDLRPEATTIKLMMEKQKNALIDSLSRKGAILCRLYLKHMASGESGDSEMATSLDEIDDLWLCLLKYAEVSDLKSTGYFGLWHAAAFGHYGRLLKLQLKMFEDKPSKELEESVVWCLENLRWSWAAEHISRSTYVRFPAQFRLV</sequence>
<evidence type="ECO:0000256" key="3">
    <source>
        <dbReference type="ARBA" id="ARBA00012462"/>
    </source>
</evidence>
<dbReference type="OrthoDB" id="10256524at2759"/>
<feature type="domain" description="Tripeptidyl peptidase II C-terminal" evidence="13">
    <location>
        <begin position="1034"/>
        <end position="1101"/>
    </location>
</feature>
<dbReference type="SUPFAM" id="SSF52743">
    <property type="entry name" value="Subtilisin-like"/>
    <property type="match status" value="1"/>
</dbReference>
<dbReference type="PROSITE" id="PS51892">
    <property type="entry name" value="SUBTILASE"/>
    <property type="match status" value="1"/>
</dbReference>
<dbReference type="PANTHER" id="PTHR43806:SF14">
    <property type="entry name" value="TRIPEPTIDYL-PEPTIDASE 2"/>
    <property type="match status" value="1"/>
</dbReference>
<feature type="domain" description="Peptidase S8/S53" evidence="11">
    <location>
        <begin position="49"/>
        <end position="522"/>
    </location>
</feature>
<evidence type="ECO:0000259" key="13">
    <source>
        <dbReference type="Pfam" id="PF12583"/>
    </source>
</evidence>
<evidence type="ECO:0000256" key="10">
    <source>
        <dbReference type="PROSITE-ProRule" id="PRU01240"/>
    </source>
</evidence>
<keyword evidence="5" id="KW-0031">Aminopeptidase</keyword>
<name>A0A8I6R6M7_CIMLE</name>
<comment type="similarity">
    <text evidence="2 10">Belongs to the peptidase S8 family.</text>
</comment>
<evidence type="ECO:0000313" key="16">
    <source>
        <dbReference type="EnsemblMetazoa" id="XP_014239283.1"/>
    </source>
</evidence>
<comment type="catalytic activity">
    <reaction evidence="1">
        <text>Release of an N-terminal tripeptide from a polypeptide.</text>
        <dbReference type="EC" id="3.4.14.10"/>
    </reaction>
</comment>
<reference evidence="16" key="1">
    <citation type="submission" date="2022-01" db="UniProtKB">
        <authorList>
            <consortium name="EnsemblMetazoa"/>
        </authorList>
    </citation>
    <scope>IDENTIFICATION</scope>
</reference>
<dbReference type="InterPro" id="IPR000209">
    <property type="entry name" value="Peptidase_S8/S53_dom"/>
</dbReference>
<dbReference type="Pfam" id="PF00082">
    <property type="entry name" value="Peptidase_S8"/>
    <property type="match status" value="1"/>
</dbReference>
<evidence type="ECO:0000256" key="7">
    <source>
        <dbReference type="ARBA" id="ARBA00022801"/>
    </source>
</evidence>
<feature type="domain" description="Tripeptidyl peptidase II second Ig-like" evidence="12">
    <location>
        <begin position="808"/>
        <end position="993"/>
    </location>
</feature>
<dbReference type="GO" id="GO:0004177">
    <property type="term" value="F:aminopeptidase activity"/>
    <property type="evidence" value="ECO:0007669"/>
    <property type="project" value="UniProtKB-KW"/>
</dbReference>
<dbReference type="Gene3D" id="6.10.250.3080">
    <property type="match status" value="1"/>
</dbReference>
<proteinExistence type="inferred from homology"/>
<feature type="active site" description="Charge relay system" evidence="10">
    <location>
        <position position="58"/>
    </location>
</feature>
<evidence type="ECO:0000259" key="15">
    <source>
        <dbReference type="Pfam" id="PF21316"/>
    </source>
</evidence>
<dbReference type="PRINTS" id="PR00723">
    <property type="entry name" value="SUBTILISIN"/>
</dbReference>
<keyword evidence="8 10" id="KW-0720">Serine protease</keyword>
<dbReference type="FunFam" id="3.40.50.200:FF:000003">
    <property type="entry name" value="Tripeptidyl peptidase 2"/>
    <property type="match status" value="1"/>
</dbReference>
<accession>A0A8I6R6M7</accession>
<evidence type="ECO:0000259" key="14">
    <source>
        <dbReference type="Pfam" id="PF21223"/>
    </source>
</evidence>
<dbReference type="GO" id="GO:0008240">
    <property type="term" value="F:tripeptidyl-peptidase activity"/>
    <property type="evidence" value="ECO:0007669"/>
    <property type="project" value="UniProtKB-EC"/>
</dbReference>
<dbReference type="Pfam" id="PF21316">
    <property type="entry name" value="TPPII_GBD"/>
    <property type="match status" value="1"/>
</dbReference>
<feature type="active site" description="Charge relay system" evidence="10">
    <location>
        <position position="282"/>
    </location>
</feature>
<dbReference type="EC" id="3.4.14.10" evidence="3"/>
<evidence type="ECO:0000313" key="17">
    <source>
        <dbReference type="Proteomes" id="UP000494040"/>
    </source>
</evidence>
<keyword evidence="6 10" id="KW-0645">Protease</keyword>
<evidence type="ECO:0000256" key="9">
    <source>
        <dbReference type="ARBA" id="ARBA00032232"/>
    </source>
</evidence>
<protein>
    <recommendedName>
        <fullName evidence="4">Tripeptidyl-peptidase 2</fullName>
        <ecNumber evidence="3">3.4.14.10</ecNumber>
    </recommendedName>
    <alternativeName>
        <fullName evidence="9">Tripeptidyl aminopeptidase</fullName>
    </alternativeName>
</protein>
<dbReference type="KEGG" id="clec:106660826"/>
<keyword evidence="17" id="KW-1185">Reference proteome</keyword>
<dbReference type="GO" id="GO:0004252">
    <property type="term" value="F:serine-type endopeptidase activity"/>
    <property type="evidence" value="ECO:0007669"/>
    <property type="project" value="UniProtKB-UniRule"/>
</dbReference>
<evidence type="ECO:0000256" key="1">
    <source>
        <dbReference type="ARBA" id="ARBA00001910"/>
    </source>
</evidence>